<keyword evidence="2 7" id="KW-0813">Transport</keyword>
<keyword evidence="4 7" id="KW-0812">Transmembrane</keyword>
<evidence type="ECO:0000313" key="9">
    <source>
        <dbReference type="EMBL" id="AFJ27011.1"/>
    </source>
</evidence>
<proteinExistence type="inferred from homology"/>
<dbReference type="HOGENOM" id="CLU_046113_2_1_9"/>
<dbReference type="KEGG" id="scf:Spaf_2079"/>
<evidence type="ECO:0000256" key="4">
    <source>
        <dbReference type="ARBA" id="ARBA00022692"/>
    </source>
</evidence>
<feature type="domain" description="ABC transmembrane type-1" evidence="8">
    <location>
        <begin position="65"/>
        <end position="245"/>
    </location>
</feature>
<dbReference type="PaxDb" id="1114965-Spaf_2079"/>
<feature type="transmembrane region" description="Helical" evidence="7">
    <location>
        <begin position="20"/>
        <end position="39"/>
    </location>
</feature>
<feature type="transmembrane region" description="Helical" evidence="7">
    <location>
        <begin position="69"/>
        <end position="89"/>
    </location>
</feature>
<dbReference type="Pfam" id="PF00528">
    <property type="entry name" value="BPD_transp_1"/>
    <property type="match status" value="1"/>
</dbReference>
<feature type="transmembrane region" description="Helical" evidence="7">
    <location>
        <begin position="180"/>
        <end position="201"/>
    </location>
</feature>
<name>I1ZPN7_STRPA</name>
<evidence type="ECO:0000256" key="5">
    <source>
        <dbReference type="ARBA" id="ARBA00022989"/>
    </source>
</evidence>
<dbReference type="PROSITE" id="PS50928">
    <property type="entry name" value="ABC_TM1"/>
    <property type="match status" value="1"/>
</dbReference>
<sequence length="258" mass="29018">MRKEVTMSLVKRYSKQLIGFAGFSSLLVLWQLAGFLNILPKFVLPTPLEIGNAFVRDRALLIHHSLSTLQVALIGLVIGVLLAAGFAILMDSFQWVNDLVYPFMVVIQTIPTIALAPILVLWFGYGMLPKLVLIIITVVFPIVVSLLDGFRHCDQDILRLFQIMQANRFQTLVHYKIPAALPYFFAGLRVSVSYAFISTVVSEWLGGFDGLGVYMIQSKKLFQYDTMFAIIVLISAISLLGMFLVDQLEKTILKWRKG</sequence>
<dbReference type="SUPFAM" id="SSF161098">
    <property type="entry name" value="MetI-like"/>
    <property type="match status" value="1"/>
</dbReference>
<keyword evidence="6 7" id="KW-0472">Membrane</keyword>
<evidence type="ECO:0000256" key="2">
    <source>
        <dbReference type="ARBA" id="ARBA00022448"/>
    </source>
</evidence>
<evidence type="ECO:0000256" key="3">
    <source>
        <dbReference type="ARBA" id="ARBA00022475"/>
    </source>
</evidence>
<gene>
    <name evidence="9" type="ORF">Spaf_2079</name>
</gene>
<dbReference type="InterPro" id="IPR035906">
    <property type="entry name" value="MetI-like_sf"/>
</dbReference>
<dbReference type="PANTHER" id="PTHR30151">
    <property type="entry name" value="ALKANE SULFONATE ABC TRANSPORTER-RELATED, MEMBRANE SUBUNIT"/>
    <property type="match status" value="1"/>
</dbReference>
<evidence type="ECO:0000256" key="7">
    <source>
        <dbReference type="RuleBase" id="RU363032"/>
    </source>
</evidence>
<keyword evidence="3" id="KW-1003">Cell membrane</keyword>
<comment type="similarity">
    <text evidence="7">Belongs to the binding-protein-dependent transport system permease family.</text>
</comment>
<comment type="subcellular location">
    <subcellularLocation>
        <location evidence="1 7">Cell membrane</location>
        <topology evidence="1 7">Multi-pass membrane protein</topology>
    </subcellularLocation>
</comment>
<feature type="transmembrane region" description="Helical" evidence="7">
    <location>
        <begin position="221"/>
        <end position="245"/>
    </location>
</feature>
<dbReference type="InterPro" id="IPR000515">
    <property type="entry name" value="MetI-like"/>
</dbReference>
<evidence type="ECO:0000259" key="8">
    <source>
        <dbReference type="PROSITE" id="PS50928"/>
    </source>
</evidence>
<accession>I1ZPN7</accession>
<dbReference type="AlphaFoldDB" id="I1ZPN7"/>
<keyword evidence="5 7" id="KW-1133">Transmembrane helix</keyword>
<evidence type="ECO:0000256" key="1">
    <source>
        <dbReference type="ARBA" id="ARBA00004651"/>
    </source>
</evidence>
<dbReference type="Proteomes" id="UP000002865">
    <property type="component" value="Chromosome"/>
</dbReference>
<dbReference type="PATRIC" id="fig|1114965.3.peg.1981"/>
<dbReference type="STRING" id="1114965.Spaf_2079"/>
<dbReference type="Gene3D" id="1.10.3720.10">
    <property type="entry name" value="MetI-like"/>
    <property type="match status" value="1"/>
</dbReference>
<evidence type="ECO:0000313" key="10">
    <source>
        <dbReference type="Proteomes" id="UP000002865"/>
    </source>
</evidence>
<dbReference type="PANTHER" id="PTHR30151:SF20">
    <property type="entry name" value="ABC TRANSPORTER PERMEASE PROTEIN HI_0355-RELATED"/>
    <property type="match status" value="1"/>
</dbReference>
<reference evidence="9 10" key="1">
    <citation type="journal article" date="2012" name="PLoS ONE">
        <title>Complete Genome and Transcriptomes of Streptococcus parasanguinis FW213: Phylogenic Relations and Potential Virulence Mechanisms.</title>
        <authorList>
            <person name="Geng J."/>
            <person name="Chiu C.H."/>
            <person name="Tang P."/>
            <person name="Chen Y."/>
            <person name="Shieh H.R."/>
            <person name="Hu S."/>
            <person name="Chen Y.Y."/>
        </authorList>
    </citation>
    <scope>NUCLEOTIDE SEQUENCE [LARGE SCALE GENOMIC DNA]</scope>
    <source>
        <strain evidence="9 10">FW213</strain>
    </source>
</reference>
<dbReference type="eggNOG" id="COG0600">
    <property type="taxonomic scope" value="Bacteria"/>
</dbReference>
<evidence type="ECO:0000256" key="6">
    <source>
        <dbReference type="ARBA" id="ARBA00023136"/>
    </source>
</evidence>
<dbReference type="CDD" id="cd06261">
    <property type="entry name" value="TM_PBP2"/>
    <property type="match status" value="1"/>
</dbReference>
<dbReference type="EMBL" id="CP003122">
    <property type="protein sequence ID" value="AFJ27011.1"/>
    <property type="molecule type" value="Genomic_DNA"/>
</dbReference>
<feature type="transmembrane region" description="Helical" evidence="7">
    <location>
        <begin position="101"/>
        <end position="125"/>
    </location>
</feature>
<dbReference type="GO" id="GO:0005886">
    <property type="term" value="C:plasma membrane"/>
    <property type="evidence" value="ECO:0007669"/>
    <property type="project" value="UniProtKB-SubCell"/>
</dbReference>
<feature type="transmembrane region" description="Helical" evidence="7">
    <location>
        <begin position="131"/>
        <end position="150"/>
    </location>
</feature>
<organism evidence="9 10">
    <name type="scientific">Streptococcus parasanguinis FW213</name>
    <dbReference type="NCBI Taxonomy" id="1114965"/>
    <lineage>
        <taxon>Bacteria</taxon>
        <taxon>Bacillati</taxon>
        <taxon>Bacillota</taxon>
        <taxon>Bacilli</taxon>
        <taxon>Lactobacillales</taxon>
        <taxon>Streptococcaceae</taxon>
        <taxon>Streptococcus</taxon>
    </lineage>
</organism>
<protein>
    <submittedName>
        <fullName evidence="9">ABC-type nitrate/sulfonate/bicarbonate transport system, permease component</fullName>
    </submittedName>
</protein>
<dbReference type="GO" id="GO:0055085">
    <property type="term" value="P:transmembrane transport"/>
    <property type="evidence" value="ECO:0007669"/>
    <property type="project" value="InterPro"/>
</dbReference>